<sequence>MFDIKPAFVFVHGAWQAAAVWRKLMPLLEARGHAVRALDLPGAGAHARHPVSFDRRPLDTHAFASEASPNAATTQDDRTRAVIDLVESTRKHTGAPVALVGHSVGGLPVTAVAEAIPQRLHAAVYLCAYMVAPGMSALALRQHPVMHGSLIPTLQKANPRQTGALRIDPRSDDPAYREQMRLAFCGDMSADDLARELVHMHSDEAAGQLLLPSPMTAERFGRVPRHYVRTLDDRAIPAAAQDFMIAGVDGAMGNRTHTHTLAAAHMSQLSRPEALAGVLSAIAA</sequence>
<evidence type="ECO:0000313" key="3">
    <source>
        <dbReference type="Proteomes" id="UP000027466"/>
    </source>
</evidence>
<reference evidence="2 3" key="1">
    <citation type="submission" date="2014-03" db="EMBL/GenBank/DDBJ databases">
        <title>Draft Genome Sequences of Four Burkholderia Strains.</title>
        <authorList>
            <person name="Liu X.Y."/>
            <person name="Li C.X."/>
            <person name="Xu J.H."/>
        </authorList>
    </citation>
    <scope>NUCLEOTIDE SEQUENCE [LARGE SCALE GENOMIC DNA]</scope>
    <source>
        <strain evidence="2 3">DSM 50014</strain>
    </source>
</reference>
<accession>A0A069PHH6</accession>
<dbReference type="Proteomes" id="UP000027466">
    <property type="component" value="Unassembled WGS sequence"/>
</dbReference>
<dbReference type="Pfam" id="PF12697">
    <property type="entry name" value="Abhydrolase_6"/>
    <property type="match status" value="1"/>
</dbReference>
<keyword evidence="3" id="KW-1185">Reference proteome</keyword>
<feature type="domain" description="AB hydrolase-1" evidence="1">
    <location>
        <begin position="8"/>
        <end position="276"/>
    </location>
</feature>
<dbReference type="SUPFAM" id="SSF53474">
    <property type="entry name" value="alpha/beta-Hydrolases"/>
    <property type="match status" value="1"/>
</dbReference>
<gene>
    <name evidence="2" type="ORF">BG61_27245</name>
</gene>
<dbReference type="InterPro" id="IPR029058">
    <property type="entry name" value="AB_hydrolase_fold"/>
</dbReference>
<name>A0A069PHH6_9BURK</name>
<organism evidence="2 3">
    <name type="scientific">Caballeronia glathei</name>
    <dbReference type="NCBI Taxonomy" id="60547"/>
    <lineage>
        <taxon>Bacteria</taxon>
        <taxon>Pseudomonadati</taxon>
        <taxon>Pseudomonadota</taxon>
        <taxon>Betaproteobacteria</taxon>
        <taxon>Burkholderiales</taxon>
        <taxon>Burkholderiaceae</taxon>
        <taxon>Caballeronia</taxon>
    </lineage>
</organism>
<proteinExistence type="predicted"/>
<comment type="caution">
    <text evidence="2">The sequence shown here is derived from an EMBL/GenBank/DDBJ whole genome shotgun (WGS) entry which is preliminary data.</text>
</comment>
<protein>
    <submittedName>
        <fullName evidence="2">Peptidase M13</fullName>
    </submittedName>
</protein>
<dbReference type="RefSeq" id="WP_035934084.1">
    <property type="nucleotide sequence ID" value="NZ_CADFFX010000002.1"/>
</dbReference>
<dbReference type="InterPro" id="IPR052897">
    <property type="entry name" value="Sec-Metab_Biosynth_Hydrolase"/>
</dbReference>
<dbReference type="STRING" id="60547.GCA_000751215_03669"/>
<dbReference type="PANTHER" id="PTHR37017:SF11">
    <property type="entry name" value="ESTERASE_LIPASE_THIOESTERASE DOMAIN-CONTAINING PROTEIN"/>
    <property type="match status" value="1"/>
</dbReference>
<evidence type="ECO:0000313" key="2">
    <source>
        <dbReference type="EMBL" id="KDR40143.1"/>
    </source>
</evidence>
<dbReference type="EMBL" id="JFHC01000045">
    <property type="protein sequence ID" value="KDR40143.1"/>
    <property type="molecule type" value="Genomic_DNA"/>
</dbReference>
<dbReference type="Gene3D" id="3.40.50.1820">
    <property type="entry name" value="alpha/beta hydrolase"/>
    <property type="match status" value="1"/>
</dbReference>
<dbReference type="InterPro" id="IPR000073">
    <property type="entry name" value="AB_hydrolase_1"/>
</dbReference>
<dbReference type="PANTHER" id="PTHR37017">
    <property type="entry name" value="AB HYDROLASE-1 DOMAIN-CONTAINING PROTEIN-RELATED"/>
    <property type="match status" value="1"/>
</dbReference>
<evidence type="ECO:0000259" key="1">
    <source>
        <dbReference type="Pfam" id="PF12697"/>
    </source>
</evidence>
<dbReference type="AlphaFoldDB" id="A0A069PHH6"/>